<accession>A0AAW1DL85</accession>
<dbReference type="Proteomes" id="UP001461498">
    <property type="component" value="Unassembled WGS sequence"/>
</dbReference>
<gene>
    <name evidence="2" type="ORF">O3M35_005233</name>
</gene>
<dbReference type="EMBL" id="JAPXFL010000002">
    <property type="protein sequence ID" value="KAK9510445.1"/>
    <property type="molecule type" value="Genomic_DNA"/>
</dbReference>
<reference evidence="2 3" key="1">
    <citation type="submission" date="2022-12" db="EMBL/GenBank/DDBJ databases">
        <title>Chromosome-level genome assembly of true bugs.</title>
        <authorList>
            <person name="Ma L."/>
            <person name="Li H."/>
        </authorList>
    </citation>
    <scope>NUCLEOTIDE SEQUENCE [LARGE SCALE GENOMIC DNA]</scope>
    <source>
        <strain evidence="2">Lab_2022b</strain>
    </source>
</reference>
<name>A0AAW1DL85_9HEMI</name>
<evidence type="ECO:0000313" key="3">
    <source>
        <dbReference type="Proteomes" id="UP001461498"/>
    </source>
</evidence>
<keyword evidence="1" id="KW-0175">Coiled coil</keyword>
<keyword evidence="3" id="KW-1185">Reference proteome</keyword>
<organism evidence="2 3">
    <name type="scientific">Rhynocoris fuscipes</name>
    <dbReference type="NCBI Taxonomy" id="488301"/>
    <lineage>
        <taxon>Eukaryota</taxon>
        <taxon>Metazoa</taxon>
        <taxon>Ecdysozoa</taxon>
        <taxon>Arthropoda</taxon>
        <taxon>Hexapoda</taxon>
        <taxon>Insecta</taxon>
        <taxon>Pterygota</taxon>
        <taxon>Neoptera</taxon>
        <taxon>Paraneoptera</taxon>
        <taxon>Hemiptera</taxon>
        <taxon>Heteroptera</taxon>
        <taxon>Panheteroptera</taxon>
        <taxon>Cimicomorpha</taxon>
        <taxon>Reduviidae</taxon>
        <taxon>Harpactorinae</taxon>
        <taxon>Harpactorini</taxon>
        <taxon>Rhynocoris</taxon>
    </lineage>
</organism>
<sequence>MEGEVGKVSLKELISQISKLIDSKELLKKGDLEPFLSMKLEEMKTENVQLKNEIQNLKESLKMKERQLEILENYVKRKNSLVRSVKKIDDNETQDNIKFNKDVDNTVKSACNGSPAVSIPIVVTSL</sequence>
<evidence type="ECO:0000256" key="1">
    <source>
        <dbReference type="SAM" id="Coils"/>
    </source>
</evidence>
<protein>
    <submittedName>
        <fullName evidence="2">Uncharacterized protein</fullName>
    </submittedName>
</protein>
<feature type="coiled-coil region" evidence="1">
    <location>
        <begin position="40"/>
        <end position="74"/>
    </location>
</feature>
<evidence type="ECO:0000313" key="2">
    <source>
        <dbReference type="EMBL" id="KAK9510445.1"/>
    </source>
</evidence>
<comment type="caution">
    <text evidence="2">The sequence shown here is derived from an EMBL/GenBank/DDBJ whole genome shotgun (WGS) entry which is preliminary data.</text>
</comment>
<dbReference type="AlphaFoldDB" id="A0AAW1DL85"/>
<proteinExistence type="predicted"/>